<gene>
    <name evidence="4" type="ORF">GZA08_04475</name>
</gene>
<proteinExistence type="predicted"/>
<dbReference type="Pfam" id="PF08669">
    <property type="entry name" value="GCV_T_C"/>
    <property type="match status" value="1"/>
</dbReference>
<reference evidence="4 5" key="1">
    <citation type="submission" date="2020-02" db="EMBL/GenBank/DDBJ databases">
        <title>Pseudoroseicyclus tamarix, sp. nov., isolated from offshore sediment of a Tamarix chinensis forest.</title>
        <authorList>
            <person name="Gai Y."/>
        </authorList>
    </citation>
    <scope>NUCLEOTIDE SEQUENCE [LARGE SCALE GENOMIC DNA]</scope>
    <source>
        <strain evidence="4 5">CLL3-39</strain>
    </source>
</reference>
<dbReference type="InterPro" id="IPR029043">
    <property type="entry name" value="GcvT/YgfZ_C"/>
</dbReference>
<sequence length="395" mass="43780">MKDLHDTARPWERPLLRSPFHPRMEALNRHSSWAPWSGWLSALDYGDTEMEVSAIRNTATLYDLSPMVKYRVAGPGAEAMLDRLTLRNVAKLKPGRVQYTGWCDDDGKLLDDGTLFRLGPEEFRLCCQERHLPWLLDSAIGFDVAVEEVTEEIAALSLQGPCSASVLRAAGFDIEALKPFQHDTQGGILISRTGFTGDLGYELWTGADAALPLWDRLMEAGAPWHLRPVGSTALDIARIEAGFIVAGTDFIPAEQALREDRVLSPLELGLGWMIDWEKGHFTGRRALAAEREGNTSRWALVGLEVEGNVAAEGAIVYRGKRREVGTVTSAIWSPTTKQSLALALVEAKHAASPDLWVEIYAMRELRYAKLMQRARPAPRPFFSPARRRATPPGAV</sequence>
<dbReference type="PANTHER" id="PTHR43757:SF2">
    <property type="entry name" value="AMINOMETHYLTRANSFERASE, MITOCHONDRIAL"/>
    <property type="match status" value="1"/>
</dbReference>
<dbReference type="PIRSF" id="PIRSF006487">
    <property type="entry name" value="GcvT"/>
    <property type="match status" value="1"/>
</dbReference>
<dbReference type="Proteomes" id="UP000474757">
    <property type="component" value="Unassembled WGS sequence"/>
</dbReference>
<dbReference type="AlphaFoldDB" id="A0A6B2JGE4"/>
<dbReference type="GO" id="GO:0016740">
    <property type="term" value="F:transferase activity"/>
    <property type="evidence" value="ECO:0007669"/>
    <property type="project" value="UniProtKB-KW"/>
</dbReference>
<feature type="domain" description="Aminomethyltransferase C-terminal" evidence="3">
    <location>
        <begin position="300"/>
        <end position="359"/>
    </location>
</feature>
<comment type="caution">
    <text evidence="4">The sequence shown here is derived from an EMBL/GenBank/DDBJ whole genome shotgun (WGS) entry which is preliminary data.</text>
</comment>
<dbReference type="InterPro" id="IPR027266">
    <property type="entry name" value="TrmE/GcvT-like"/>
</dbReference>
<feature type="domain" description="GCVT N-terminal" evidence="2">
    <location>
        <begin position="31"/>
        <end position="278"/>
    </location>
</feature>
<dbReference type="EMBL" id="JAAGAB010000001">
    <property type="protein sequence ID" value="NDV00223.1"/>
    <property type="molecule type" value="Genomic_DNA"/>
</dbReference>
<keyword evidence="4" id="KW-0808">Transferase</keyword>
<organism evidence="4 5">
    <name type="scientific">Pseudoroseicyclus tamaricis</name>
    <dbReference type="NCBI Taxonomy" id="2705421"/>
    <lineage>
        <taxon>Bacteria</taxon>
        <taxon>Pseudomonadati</taxon>
        <taxon>Pseudomonadota</taxon>
        <taxon>Alphaproteobacteria</taxon>
        <taxon>Rhodobacterales</taxon>
        <taxon>Paracoccaceae</taxon>
        <taxon>Pseudoroseicyclus</taxon>
    </lineage>
</organism>
<dbReference type="SUPFAM" id="SSF101790">
    <property type="entry name" value="Aminomethyltransferase beta-barrel domain"/>
    <property type="match status" value="1"/>
</dbReference>
<dbReference type="SUPFAM" id="SSF103025">
    <property type="entry name" value="Folate-binding domain"/>
    <property type="match status" value="1"/>
</dbReference>
<dbReference type="Gene3D" id="3.30.1360.120">
    <property type="entry name" value="Probable tRNA modification gtpase trme, domain 1"/>
    <property type="match status" value="1"/>
</dbReference>
<evidence type="ECO:0000259" key="2">
    <source>
        <dbReference type="Pfam" id="PF01571"/>
    </source>
</evidence>
<keyword evidence="5" id="KW-1185">Reference proteome</keyword>
<dbReference type="RefSeq" id="WP_163890363.1">
    <property type="nucleotide sequence ID" value="NZ_JAAFYS010000001.1"/>
</dbReference>
<dbReference type="InterPro" id="IPR006222">
    <property type="entry name" value="GCVT_N"/>
</dbReference>
<accession>A0A6B2JGE4</accession>
<dbReference type="Pfam" id="PF01571">
    <property type="entry name" value="GCV_T"/>
    <property type="match status" value="1"/>
</dbReference>
<evidence type="ECO:0000256" key="1">
    <source>
        <dbReference type="PIRSR" id="PIRSR006487-1"/>
    </source>
</evidence>
<protein>
    <submittedName>
        <fullName evidence="4">Aminomethyl transferase family protein</fullName>
    </submittedName>
</protein>
<feature type="binding site" evidence="1">
    <location>
        <position position="202"/>
    </location>
    <ligand>
        <name>substrate</name>
    </ligand>
</feature>
<dbReference type="InterPro" id="IPR028896">
    <property type="entry name" value="GcvT/YgfZ/DmdA"/>
</dbReference>
<evidence type="ECO:0000313" key="4">
    <source>
        <dbReference type="EMBL" id="NDV00223.1"/>
    </source>
</evidence>
<dbReference type="InterPro" id="IPR013977">
    <property type="entry name" value="GcvT_C"/>
</dbReference>
<name>A0A6B2JGE4_9RHOB</name>
<evidence type="ECO:0000313" key="5">
    <source>
        <dbReference type="Proteomes" id="UP000474757"/>
    </source>
</evidence>
<evidence type="ECO:0000259" key="3">
    <source>
        <dbReference type="Pfam" id="PF08669"/>
    </source>
</evidence>
<dbReference type="PANTHER" id="PTHR43757">
    <property type="entry name" value="AMINOMETHYLTRANSFERASE"/>
    <property type="match status" value="1"/>
</dbReference>